<feature type="compositionally biased region" description="Basic residues" evidence="1">
    <location>
        <begin position="64"/>
        <end position="73"/>
    </location>
</feature>
<sequence length="167" mass="18599">VPGVRLRVGGSHGGCRRAHEVLQRGRDGRGLLGRGAGGDHLELGAAVRHARPYATERAADDARPRRRARRRLRRGGDLRCPRRVRPPPPRRVDDAVEGLPRVAAVRRLPRDARARWRRGDPQVDLLVPAEPPAWPPDGHRSARGQRRDDLRAAGGHGRRRGDRAAHR</sequence>
<name>A0A6J4TYS7_9ACTN</name>
<feature type="compositionally biased region" description="Basic and acidic residues" evidence="1">
    <location>
        <begin position="137"/>
        <end position="151"/>
    </location>
</feature>
<dbReference type="GO" id="GO:0008473">
    <property type="term" value="F:ornithine cyclodeaminase activity"/>
    <property type="evidence" value="ECO:0007669"/>
    <property type="project" value="UniProtKB-EC"/>
</dbReference>
<keyword evidence="2" id="KW-0456">Lyase</keyword>
<evidence type="ECO:0000313" key="2">
    <source>
        <dbReference type="EMBL" id="CAA9535903.1"/>
    </source>
</evidence>
<reference evidence="2" key="1">
    <citation type="submission" date="2020-02" db="EMBL/GenBank/DDBJ databases">
        <authorList>
            <person name="Meier V. D."/>
        </authorList>
    </citation>
    <scope>NUCLEOTIDE SEQUENCE</scope>
    <source>
        <strain evidence="2">AVDCRST_MAG85</strain>
    </source>
</reference>
<dbReference type="AlphaFoldDB" id="A0A6J4TYS7"/>
<dbReference type="EMBL" id="CADCVT010000467">
    <property type="protein sequence ID" value="CAA9535903.1"/>
    <property type="molecule type" value="Genomic_DNA"/>
</dbReference>
<feature type="region of interest" description="Disordered" evidence="1">
    <location>
        <begin position="117"/>
        <end position="167"/>
    </location>
</feature>
<feature type="non-terminal residue" evidence="2">
    <location>
        <position position="1"/>
    </location>
</feature>
<organism evidence="2">
    <name type="scientific">uncultured Solirubrobacteraceae bacterium</name>
    <dbReference type="NCBI Taxonomy" id="1162706"/>
    <lineage>
        <taxon>Bacteria</taxon>
        <taxon>Bacillati</taxon>
        <taxon>Actinomycetota</taxon>
        <taxon>Thermoleophilia</taxon>
        <taxon>Solirubrobacterales</taxon>
        <taxon>Solirubrobacteraceae</taxon>
        <taxon>environmental samples</taxon>
    </lineage>
</organism>
<protein>
    <submittedName>
        <fullName evidence="2">Ornithine cyclodeaminase</fullName>
        <ecNumber evidence="2">4.3.1.12</ecNumber>
    </submittedName>
</protein>
<feature type="non-terminal residue" evidence="2">
    <location>
        <position position="167"/>
    </location>
</feature>
<gene>
    <name evidence="2" type="ORF">AVDCRST_MAG85-4112</name>
</gene>
<proteinExistence type="predicted"/>
<evidence type="ECO:0000256" key="1">
    <source>
        <dbReference type="SAM" id="MobiDB-lite"/>
    </source>
</evidence>
<feature type="region of interest" description="Disordered" evidence="1">
    <location>
        <begin position="56"/>
        <end position="97"/>
    </location>
</feature>
<accession>A0A6J4TYS7</accession>
<dbReference type="EC" id="4.3.1.12" evidence="2"/>